<name>A0A0D0A684_9AGAM</name>
<dbReference type="HOGENOM" id="CLU_2998030_0_0_1"/>
<dbReference type="EMBL" id="KN835170">
    <property type="protein sequence ID" value="KIK45610.1"/>
    <property type="molecule type" value="Genomic_DNA"/>
</dbReference>
<evidence type="ECO:0000313" key="2">
    <source>
        <dbReference type="Proteomes" id="UP000054485"/>
    </source>
</evidence>
<organism evidence="1 2">
    <name type="scientific">Suillus luteus UH-Slu-Lm8-n1</name>
    <dbReference type="NCBI Taxonomy" id="930992"/>
    <lineage>
        <taxon>Eukaryota</taxon>
        <taxon>Fungi</taxon>
        <taxon>Dikarya</taxon>
        <taxon>Basidiomycota</taxon>
        <taxon>Agaricomycotina</taxon>
        <taxon>Agaricomycetes</taxon>
        <taxon>Agaricomycetidae</taxon>
        <taxon>Boletales</taxon>
        <taxon>Suillineae</taxon>
        <taxon>Suillaceae</taxon>
        <taxon>Suillus</taxon>
    </lineage>
</organism>
<accession>A0A0D0A684</accession>
<sequence length="57" mass="6451">MIIIMKKFQLFLDITVAKRFLSRPATLPYAARIVHICPTNLGPVLLGSRILEVLDEN</sequence>
<evidence type="ECO:0000313" key="1">
    <source>
        <dbReference type="EMBL" id="KIK45610.1"/>
    </source>
</evidence>
<dbReference type="AlphaFoldDB" id="A0A0D0A684"/>
<reference evidence="1 2" key="1">
    <citation type="submission" date="2014-04" db="EMBL/GenBank/DDBJ databases">
        <authorList>
            <consortium name="DOE Joint Genome Institute"/>
            <person name="Kuo A."/>
            <person name="Ruytinx J."/>
            <person name="Rineau F."/>
            <person name="Colpaert J."/>
            <person name="Kohler A."/>
            <person name="Nagy L.G."/>
            <person name="Floudas D."/>
            <person name="Copeland A."/>
            <person name="Barry K.W."/>
            <person name="Cichocki N."/>
            <person name="Veneault-Fourrey C."/>
            <person name="LaButti K."/>
            <person name="Lindquist E.A."/>
            <person name="Lipzen A."/>
            <person name="Lundell T."/>
            <person name="Morin E."/>
            <person name="Murat C."/>
            <person name="Sun H."/>
            <person name="Tunlid A."/>
            <person name="Henrissat B."/>
            <person name="Grigoriev I.V."/>
            <person name="Hibbett D.S."/>
            <person name="Martin F."/>
            <person name="Nordberg H.P."/>
            <person name="Cantor M.N."/>
            <person name="Hua S.X."/>
        </authorList>
    </citation>
    <scope>NUCLEOTIDE SEQUENCE [LARGE SCALE GENOMIC DNA]</scope>
    <source>
        <strain evidence="1 2">UH-Slu-Lm8-n1</strain>
    </source>
</reference>
<dbReference type="InParanoid" id="A0A0D0A684"/>
<protein>
    <submittedName>
        <fullName evidence="1">Uncharacterized protein</fullName>
    </submittedName>
</protein>
<reference evidence="2" key="2">
    <citation type="submission" date="2015-01" db="EMBL/GenBank/DDBJ databases">
        <title>Evolutionary Origins and Diversification of the Mycorrhizal Mutualists.</title>
        <authorList>
            <consortium name="DOE Joint Genome Institute"/>
            <consortium name="Mycorrhizal Genomics Consortium"/>
            <person name="Kohler A."/>
            <person name="Kuo A."/>
            <person name="Nagy L.G."/>
            <person name="Floudas D."/>
            <person name="Copeland A."/>
            <person name="Barry K.W."/>
            <person name="Cichocki N."/>
            <person name="Veneault-Fourrey C."/>
            <person name="LaButti K."/>
            <person name="Lindquist E.A."/>
            <person name="Lipzen A."/>
            <person name="Lundell T."/>
            <person name="Morin E."/>
            <person name="Murat C."/>
            <person name="Riley R."/>
            <person name="Ohm R."/>
            <person name="Sun H."/>
            <person name="Tunlid A."/>
            <person name="Henrissat B."/>
            <person name="Grigoriev I.V."/>
            <person name="Hibbett D.S."/>
            <person name="Martin F."/>
        </authorList>
    </citation>
    <scope>NUCLEOTIDE SEQUENCE [LARGE SCALE GENOMIC DNA]</scope>
    <source>
        <strain evidence="2">UH-Slu-Lm8-n1</strain>
    </source>
</reference>
<keyword evidence="2" id="KW-1185">Reference proteome</keyword>
<gene>
    <name evidence="1" type="ORF">CY34DRAFT_508418</name>
</gene>
<proteinExistence type="predicted"/>
<dbReference type="Proteomes" id="UP000054485">
    <property type="component" value="Unassembled WGS sequence"/>
</dbReference>